<gene>
    <name evidence="1" type="ORF">F7D42_00410</name>
</gene>
<name>A0A6A7VH90_9BACT</name>
<dbReference type="Proteomes" id="UP000358159">
    <property type="component" value="Unassembled WGS sequence"/>
</dbReference>
<evidence type="ECO:0000313" key="1">
    <source>
        <dbReference type="EMBL" id="MQO54194.1"/>
    </source>
</evidence>
<organism evidence="1 2">
    <name type="scientific">Segatella copri</name>
    <dbReference type="NCBI Taxonomy" id="165179"/>
    <lineage>
        <taxon>Bacteria</taxon>
        <taxon>Pseudomonadati</taxon>
        <taxon>Bacteroidota</taxon>
        <taxon>Bacteroidia</taxon>
        <taxon>Bacteroidales</taxon>
        <taxon>Prevotellaceae</taxon>
        <taxon>Segatella</taxon>
    </lineage>
</organism>
<reference evidence="1 2" key="1">
    <citation type="submission" date="2019-09" db="EMBL/GenBank/DDBJ databases">
        <title>Distinct polysaccharide growth profiles of human intestinal Prevotella copri isolates.</title>
        <authorList>
            <person name="Fehlner-Peach H."/>
            <person name="Magnabosco C."/>
            <person name="Raghavan V."/>
            <person name="Scher J.U."/>
            <person name="Tett A."/>
            <person name="Cox L.M."/>
            <person name="Gottsegen C."/>
            <person name="Watters A."/>
            <person name="Wiltshire- Gordon J.D."/>
            <person name="Segata N."/>
            <person name="Bonneau R."/>
            <person name="Littman D.R."/>
        </authorList>
    </citation>
    <scope>NUCLEOTIDE SEQUENCE [LARGE SCALE GENOMIC DNA]</scope>
    <source>
        <strain evidence="1 2">BVe41219</strain>
    </source>
</reference>
<evidence type="ECO:0000313" key="2">
    <source>
        <dbReference type="Proteomes" id="UP000358159"/>
    </source>
</evidence>
<sequence length="485" mass="52252">MEGKKFNSVTKVTTVNSNQSLLLTDQNGNVTSIGMDALKADLAVGQHAWCGRVWDTANATPKAASYIGSLELLKELPYVLGLGAYLVKNDHSRRKLDSKDHHKYATGEPARLDGTEGHYQWGWGRKFYVVIKDIGGLHYEQIGIKPIPGEYNLEIPIGSISAAGFATIERSTGRLVSYINDAANYRGGDNNATYDGKNNTLLGRPATAMTTEQFRAAARKNGKGWLCTTMRHTSIVAILFSVIFGTHYDQDAVNANKDANGLFQGGLGAGLTQMPNWEAYNGWRPVAPMSAGIELGDSCGEATYAVKNDAGATVYNAKIPCFFGYKNGFGNLWRMMDDEFCQVNSDKTMTHLVAPSIYGSWTIGNATGMKTLSKSPGGGEGYIKTLSMEHLENFCTQIGATESTYSTGYFWNTSNATSGFRLCLRGGSADFGGHCGLSALNVSTAVSDSLVSCGAALNLTRYCRLVCLAAEISGVRPCLMAKHTL</sequence>
<dbReference type="AlphaFoldDB" id="A0A6A7VH90"/>
<comment type="caution">
    <text evidence="1">The sequence shown here is derived from an EMBL/GenBank/DDBJ whole genome shotgun (WGS) entry which is preliminary data.</text>
</comment>
<protein>
    <submittedName>
        <fullName evidence="1">Uncharacterized protein</fullName>
    </submittedName>
</protein>
<proteinExistence type="predicted"/>
<dbReference type="RefSeq" id="WP_153094855.1">
    <property type="nucleotide sequence ID" value="NZ_VZAZ01000001.1"/>
</dbReference>
<dbReference type="EMBL" id="VZAZ01000001">
    <property type="protein sequence ID" value="MQO54194.1"/>
    <property type="molecule type" value="Genomic_DNA"/>
</dbReference>
<accession>A0A6A7VH90</accession>